<comment type="caution">
    <text evidence="1">The sequence shown here is derived from an EMBL/GenBank/DDBJ whole genome shotgun (WGS) entry which is preliminary data.</text>
</comment>
<gene>
    <name evidence="2" type="ORF">CAL27_11275</name>
    <name evidence="1" type="ORF">CEG14_07650</name>
</gene>
<evidence type="ECO:0000313" key="3">
    <source>
        <dbReference type="Proteomes" id="UP000216354"/>
    </source>
</evidence>
<evidence type="ECO:0000313" key="1">
    <source>
        <dbReference type="EMBL" id="OZI39385.1"/>
    </source>
</evidence>
<reference evidence="2 3" key="1">
    <citation type="submission" date="2017-05" db="EMBL/GenBank/DDBJ databases">
        <title>Complete and WGS of Bordetella genogroups.</title>
        <authorList>
            <person name="Spilker T."/>
            <person name="Lipuma J."/>
        </authorList>
    </citation>
    <scope>NUCLEOTIDE SEQUENCE [LARGE SCALE GENOMIC DNA]</scope>
    <source>
        <strain evidence="2 3">AU9795</strain>
    </source>
</reference>
<name>A0A261SQF6_9BORD</name>
<dbReference type="AlphaFoldDB" id="A0A261SQF6"/>
<evidence type="ECO:0000313" key="4">
    <source>
        <dbReference type="Proteomes" id="UP000217005"/>
    </source>
</evidence>
<dbReference type="EMBL" id="NEVR01000002">
    <property type="protein sequence ID" value="OZI65601.1"/>
    <property type="molecule type" value="Genomic_DNA"/>
</dbReference>
<dbReference type="EMBL" id="NEVL01000002">
    <property type="protein sequence ID" value="OZI39385.1"/>
    <property type="molecule type" value="Genomic_DNA"/>
</dbReference>
<dbReference type="OrthoDB" id="6637633at2"/>
<reference evidence="1 4" key="2">
    <citation type="submission" date="2017-05" db="EMBL/GenBank/DDBJ databases">
        <title>Complete and WGS of Bordetella genogroups.</title>
        <authorList>
            <person name="Spilker T."/>
            <person name="LiPuma J."/>
        </authorList>
    </citation>
    <scope>NUCLEOTIDE SEQUENCE [LARGE SCALE GENOMIC DNA]</scope>
    <source>
        <strain evidence="1 4">AU17610</strain>
    </source>
</reference>
<dbReference type="Proteomes" id="UP000216354">
    <property type="component" value="Unassembled WGS sequence"/>
</dbReference>
<sequence>MNWHLYRTAPIDVGWDFLLTLTEAFALLEAAEERGEPIDVDLSHDQLRAQFVEVQERAEAIGWEGDFRVEPHVLMLPDPASGRLAPGFVWKQDNDGLCFVASPFALPWLLG</sequence>
<evidence type="ECO:0000313" key="2">
    <source>
        <dbReference type="EMBL" id="OZI65601.1"/>
    </source>
</evidence>
<protein>
    <submittedName>
        <fullName evidence="1">Uncharacterized protein</fullName>
    </submittedName>
</protein>
<dbReference type="Proteomes" id="UP000217005">
    <property type="component" value="Unassembled WGS sequence"/>
</dbReference>
<keyword evidence="3" id="KW-1185">Reference proteome</keyword>
<accession>A0A261SQF6</accession>
<proteinExistence type="predicted"/>
<organism evidence="1 4">
    <name type="scientific">Bordetella genomosp. 1</name>
    <dbReference type="NCBI Taxonomy" id="1395607"/>
    <lineage>
        <taxon>Bacteria</taxon>
        <taxon>Pseudomonadati</taxon>
        <taxon>Pseudomonadota</taxon>
        <taxon>Betaproteobacteria</taxon>
        <taxon>Burkholderiales</taxon>
        <taxon>Alcaligenaceae</taxon>
        <taxon>Bordetella</taxon>
    </lineage>
</organism>
<dbReference type="RefSeq" id="WP_094825754.1">
    <property type="nucleotide sequence ID" value="NZ_NEVL01000002.1"/>
</dbReference>